<evidence type="ECO:0000313" key="3">
    <source>
        <dbReference type="Proteomes" id="UP000789524"/>
    </source>
</evidence>
<reference evidence="2" key="1">
    <citation type="submission" date="2021-09" db="EMBL/GenBank/DDBJ databases">
        <authorList>
            <person name="Martin H S."/>
        </authorList>
    </citation>
    <scope>NUCLEOTIDE SEQUENCE</scope>
</reference>
<evidence type="ECO:0000256" key="1">
    <source>
        <dbReference type="SAM" id="SignalP"/>
    </source>
</evidence>
<feature type="chain" id="PRO_5035295398" evidence="1">
    <location>
        <begin position="17"/>
        <end position="137"/>
    </location>
</feature>
<dbReference type="Proteomes" id="UP000789524">
    <property type="component" value="Unassembled WGS sequence"/>
</dbReference>
<dbReference type="EMBL" id="CAKASE010000050">
    <property type="protein sequence ID" value="CAG9563833.1"/>
    <property type="molecule type" value="Genomic_DNA"/>
</dbReference>
<keyword evidence="3" id="KW-1185">Reference proteome</keyword>
<name>A0A8J2QQL1_9NEOP</name>
<dbReference type="AlphaFoldDB" id="A0A8J2QQL1"/>
<sequence>MKFLIVFLAVVAVAVAKKPEADSPIDVGPVIIDEDSPIDVGPVIIDEDSPIDVGPVIIDEDSPIDVGPVIIDEDSPIDVGPVIIDENEIPAPSSPLVQIIINVKAPQNPEIKPEDVINVDPIIIEPDNAQVLPDQLN</sequence>
<keyword evidence="1" id="KW-0732">Signal</keyword>
<gene>
    <name evidence="2" type="ORF">DCHRY22_LOCUS4925</name>
</gene>
<organism evidence="2 3">
    <name type="scientific">Danaus chrysippus</name>
    <name type="common">African queen</name>
    <dbReference type="NCBI Taxonomy" id="151541"/>
    <lineage>
        <taxon>Eukaryota</taxon>
        <taxon>Metazoa</taxon>
        <taxon>Ecdysozoa</taxon>
        <taxon>Arthropoda</taxon>
        <taxon>Hexapoda</taxon>
        <taxon>Insecta</taxon>
        <taxon>Pterygota</taxon>
        <taxon>Neoptera</taxon>
        <taxon>Endopterygota</taxon>
        <taxon>Lepidoptera</taxon>
        <taxon>Glossata</taxon>
        <taxon>Ditrysia</taxon>
        <taxon>Papilionoidea</taxon>
        <taxon>Nymphalidae</taxon>
        <taxon>Danainae</taxon>
        <taxon>Danaini</taxon>
        <taxon>Danaina</taxon>
        <taxon>Danaus</taxon>
        <taxon>Anosia</taxon>
    </lineage>
</organism>
<dbReference type="OrthoDB" id="7488868at2759"/>
<proteinExistence type="predicted"/>
<feature type="signal peptide" evidence="1">
    <location>
        <begin position="1"/>
        <end position="16"/>
    </location>
</feature>
<evidence type="ECO:0000313" key="2">
    <source>
        <dbReference type="EMBL" id="CAG9563833.1"/>
    </source>
</evidence>
<protein>
    <submittedName>
        <fullName evidence="2">(African queen) hypothetical protein</fullName>
    </submittedName>
</protein>
<comment type="caution">
    <text evidence="2">The sequence shown here is derived from an EMBL/GenBank/DDBJ whole genome shotgun (WGS) entry which is preliminary data.</text>
</comment>
<accession>A0A8J2QQL1</accession>